<evidence type="ECO:0000313" key="2">
    <source>
        <dbReference type="EMBL" id="MPM25875.1"/>
    </source>
</evidence>
<organism evidence="2">
    <name type="scientific">bioreactor metagenome</name>
    <dbReference type="NCBI Taxonomy" id="1076179"/>
    <lineage>
        <taxon>unclassified sequences</taxon>
        <taxon>metagenomes</taxon>
        <taxon>ecological metagenomes</taxon>
    </lineage>
</organism>
<dbReference type="EMBL" id="VSSQ01004598">
    <property type="protein sequence ID" value="MPM25875.1"/>
    <property type="molecule type" value="Genomic_DNA"/>
</dbReference>
<feature type="region of interest" description="Disordered" evidence="1">
    <location>
        <begin position="47"/>
        <end position="74"/>
    </location>
</feature>
<name>A0A644YBG0_9ZZZZ</name>
<proteinExistence type="predicted"/>
<dbReference type="AlphaFoldDB" id="A0A644YBG0"/>
<protein>
    <submittedName>
        <fullName evidence="2">Uncharacterized protein</fullName>
    </submittedName>
</protein>
<reference evidence="2" key="1">
    <citation type="submission" date="2019-08" db="EMBL/GenBank/DDBJ databases">
        <authorList>
            <person name="Kucharzyk K."/>
            <person name="Murdoch R.W."/>
            <person name="Higgins S."/>
            <person name="Loffler F."/>
        </authorList>
    </citation>
    <scope>NUCLEOTIDE SEQUENCE</scope>
</reference>
<comment type="caution">
    <text evidence="2">The sequence shown here is derived from an EMBL/GenBank/DDBJ whole genome shotgun (WGS) entry which is preliminary data.</text>
</comment>
<feature type="compositionally biased region" description="Basic and acidic residues" evidence="1">
    <location>
        <begin position="57"/>
        <end position="69"/>
    </location>
</feature>
<sequence>MKPLRSFSKVGGQRTKFVAGEVVQLDGQIAVSHAAGRSVQLFYRHNDNQTAHNKNHHREDHDGYQRDGGKQGGQEVQILQNLRSGDVRNRHPVAAGHLFEVQSDCAVTGAEGLKSEYSVRNPLGHLRVEGIVGKL</sequence>
<evidence type="ECO:0000256" key="1">
    <source>
        <dbReference type="SAM" id="MobiDB-lite"/>
    </source>
</evidence>
<accession>A0A644YBG0</accession>
<gene>
    <name evidence="2" type="ORF">SDC9_72375</name>
</gene>